<evidence type="ECO:0000256" key="3">
    <source>
        <dbReference type="ARBA" id="ARBA00022829"/>
    </source>
</evidence>
<dbReference type="Proteomes" id="UP000037237">
    <property type="component" value="Unassembled WGS sequence"/>
</dbReference>
<dbReference type="PANTHER" id="PTHR34298:SF2">
    <property type="entry name" value="SEGREGATION AND CONDENSATION PROTEIN B"/>
    <property type="match status" value="1"/>
</dbReference>
<keyword evidence="3" id="KW-0159">Chromosome partition</keyword>
<evidence type="ECO:0000256" key="4">
    <source>
        <dbReference type="ARBA" id="ARBA00023306"/>
    </source>
</evidence>
<dbReference type="EMBL" id="LFWU01000047">
    <property type="protein sequence ID" value="KON32912.1"/>
    <property type="molecule type" value="Genomic_DNA"/>
</dbReference>
<comment type="caution">
    <text evidence="5">The sequence shown here is derived from an EMBL/GenBank/DDBJ whole genome shotgun (WGS) entry which is preliminary data.</text>
</comment>
<dbReference type="GO" id="GO:0051304">
    <property type="term" value="P:chromosome separation"/>
    <property type="evidence" value="ECO:0007669"/>
    <property type="project" value="InterPro"/>
</dbReference>
<dbReference type="PANTHER" id="PTHR34298">
    <property type="entry name" value="SEGREGATION AND CONDENSATION PROTEIN B"/>
    <property type="match status" value="1"/>
</dbReference>
<dbReference type="InterPro" id="IPR005234">
    <property type="entry name" value="ScpB_csome_segregation"/>
</dbReference>
<evidence type="ECO:0008006" key="7">
    <source>
        <dbReference type="Google" id="ProtNLM"/>
    </source>
</evidence>
<protein>
    <recommendedName>
        <fullName evidence="7">Segregation and condensation protein B</fullName>
    </recommendedName>
</protein>
<proteinExistence type="predicted"/>
<keyword evidence="2" id="KW-0132">Cell division</keyword>
<name>A0A0M0BWC6_9ARCH</name>
<dbReference type="SUPFAM" id="SSF46785">
    <property type="entry name" value="Winged helix' DNA-binding domain"/>
    <property type="match status" value="2"/>
</dbReference>
<organism evidence="5 6">
    <name type="scientific">miscellaneous Crenarchaeota group-1 archaeon SG8-32-1</name>
    <dbReference type="NCBI Taxonomy" id="1685124"/>
    <lineage>
        <taxon>Archaea</taxon>
        <taxon>Candidatus Bathyarchaeota</taxon>
        <taxon>MCG-1</taxon>
    </lineage>
</organism>
<keyword evidence="1" id="KW-0963">Cytoplasm</keyword>
<evidence type="ECO:0000256" key="2">
    <source>
        <dbReference type="ARBA" id="ARBA00022618"/>
    </source>
</evidence>
<sequence length="174" mass="19972">MEAGLYVAGRPLDLKTLAGIVGTRSKKKVKKLAKMLVEDYKNRQTALEILDLEEDRYVMQLKAEYTGQVRKLSTRPLLSVGPLKTLSYIAFRQPILQTQVIDVRGHHSYGHLKQLEEMELIAREGVGKNRMLRTTAFFADYFGLSHDLRTMKRQLKTVFKDFSKSDVEVKTNPK</sequence>
<evidence type="ECO:0000256" key="1">
    <source>
        <dbReference type="ARBA" id="ARBA00022490"/>
    </source>
</evidence>
<evidence type="ECO:0000313" key="5">
    <source>
        <dbReference type="EMBL" id="KON32912.1"/>
    </source>
</evidence>
<dbReference type="Gene3D" id="1.10.10.10">
    <property type="entry name" value="Winged helix-like DNA-binding domain superfamily/Winged helix DNA-binding domain"/>
    <property type="match status" value="2"/>
</dbReference>
<dbReference type="Pfam" id="PF04079">
    <property type="entry name" value="SMC_ScpB"/>
    <property type="match status" value="1"/>
</dbReference>
<dbReference type="InterPro" id="IPR036388">
    <property type="entry name" value="WH-like_DNA-bd_sf"/>
</dbReference>
<accession>A0A0M0BWC6</accession>
<gene>
    <name evidence="5" type="ORF">AC477_02255</name>
</gene>
<reference evidence="5 6" key="1">
    <citation type="submission" date="2015-06" db="EMBL/GenBank/DDBJ databases">
        <title>New insights into the roles of widespread benthic archaea in carbon and nitrogen cycling.</title>
        <authorList>
            <person name="Lazar C.S."/>
            <person name="Baker B.J."/>
            <person name="Seitz K.W."/>
            <person name="Hyde A.S."/>
            <person name="Dick G.J."/>
            <person name="Hinrichs K.-U."/>
            <person name="Teske A.P."/>
        </authorList>
    </citation>
    <scope>NUCLEOTIDE SEQUENCE [LARGE SCALE GENOMIC DNA]</scope>
    <source>
        <strain evidence="5">SG8-32-1</strain>
    </source>
</reference>
<keyword evidence="4" id="KW-0131">Cell cycle</keyword>
<dbReference type="GO" id="GO:0051301">
    <property type="term" value="P:cell division"/>
    <property type="evidence" value="ECO:0007669"/>
    <property type="project" value="UniProtKB-KW"/>
</dbReference>
<dbReference type="AlphaFoldDB" id="A0A0M0BWC6"/>
<dbReference type="InterPro" id="IPR036390">
    <property type="entry name" value="WH_DNA-bd_sf"/>
</dbReference>
<evidence type="ECO:0000313" key="6">
    <source>
        <dbReference type="Proteomes" id="UP000037237"/>
    </source>
</evidence>